<reference evidence="7 8" key="1">
    <citation type="journal article" date="2016" name="Nat. Commun.">
        <title>Local admixture of amplified and diversified secreted pathogenesis determinants shapes mosaic Toxoplasma gondii genomes.</title>
        <authorList>
            <person name="Lorenzi H."/>
            <person name="Khan A."/>
            <person name="Behnke M.S."/>
            <person name="Namasivayam S."/>
            <person name="Swapna L.S."/>
            <person name="Hadjithomas M."/>
            <person name="Karamycheva S."/>
            <person name="Pinney D."/>
            <person name="Brunk B.P."/>
            <person name="Ajioka J.W."/>
            <person name="Ajzenberg D."/>
            <person name="Boothroyd J.C."/>
            <person name="Boyle J.P."/>
            <person name="Darde M.L."/>
            <person name="Diaz-Miranda M.A."/>
            <person name="Dubey J.P."/>
            <person name="Fritz H.M."/>
            <person name="Gennari S.M."/>
            <person name="Gregory B.D."/>
            <person name="Kim K."/>
            <person name="Saeij J.P."/>
            <person name="Su C."/>
            <person name="White M.W."/>
            <person name="Zhu X.Q."/>
            <person name="Howe D.K."/>
            <person name="Rosenthal B.M."/>
            <person name="Grigg M.E."/>
            <person name="Parkinson J."/>
            <person name="Liu L."/>
            <person name="Kissinger J.C."/>
            <person name="Roos D.S."/>
            <person name="Sibley L.D."/>
        </authorList>
    </citation>
    <scope>NUCLEOTIDE SEQUENCE [LARGE SCALE GENOMIC DNA]</scope>
    <source>
        <strain evidence="7 8">ARI</strain>
    </source>
</reference>
<dbReference type="PANTHER" id="PTHR24221:SF503">
    <property type="entry name" value="MITOCHONDRIAL POTASSIUM CHANNEL ATP-BINDING SUBUNIT"/>
    <property type="match status" value="1"/>
</dbReference>
<sequence>MSTLSSDVLLVKSGSCGNPMALAAVISAITTGCAISFVSDWRLAAVLVTSLLVLVPANIMEERLMHTHDHVSKDSKDRDESLRCPEQVLIEAVGGIRVVSAFGLEQYFVELYKKCLHLDPVSQAKSAATVGFFWGFSQGAQFAFNALAMWYGGELIKEGAAATGEIFAATSCIEAALPDRGRVLGV</sequence>
<keyword evidence="2 5" id="KW-0812">Transmembrane</keyword>
<dbReference type="Gene3D" id="1.20.1560.10">
    <property type="entry name" value="ABC transporter type 1, transmembrane domain"/>
    <property type="match status" value="1"/>
</dbReference>
<dbReference type="GO" id="GO:0140359">
    <property type="term" value="F:ABC-type transporter activity"/>
    <property type="evidence" value="ECO:0007669"/>
    <property type="project" value="InterPro"/>
</dbReference>
<evidence type="ECO:0000256" key="1">
    <source>
        <dbReference type="ARBA" id="ARBA00004141"/>
    </source>
</evidence>
<keyword evidence="7" id="KW-0547">Nucleotide-binding</keyword>
<dbReference type="InterPro" id="IPR039421">
    <property type="entry name" value="Type_1_exporter"/>
</dbReference>
<dbReference type="PROSITE" id="PS50929">
    <property type="entry name" value="ABC_TM1F"/>
    <property type="match status" value="1"/>
</dbReference>
<dbReference type="AlphaFoldDB" id="A0A139XRZ4"/>
<name>A0A139XRZ4_TOXGO</name>
<dbReference type="SUPFAM" id="SSF90123">
    <property type="entry name" value="ABC transporter transmembrane region"/>
    <property type="match status" value="1"/>
</dbReference>
<dbReference type="EMBL" id="AGQS02005178">
    <property type="protein sequence ID" value="KYF41552.1"/>
    <property type="molecule type" value="Genomic_DNA"/>
</dbReference>
<evidence type="ECO:0000256" key="3">
    <source>
        <dbReference type="ARBA" id="ARBA00022989"/>
    </source>
</evidence>
<evidence type="ECO:0000256" key="2">
    <source>
        <dbReference type="ARBA" id="ARBA00022692"/>
    </source>
</evidence>
<evidence type="ECO:0000259" key="6">
    <source>
        <dbReference type="PROSITE" id="PS50929"/>
    </source>
</evidence>
<feature type="domain" description="ABC transmembrane type-1" evidence="6">
    <location>
        <begin position="1"/>
        <end position="173"/>
    </location>
</feature>
<dbReference type="GO" id="GO:0016020">
    <property type="term" value="C:membrane"/>
    <property type="evidence" value="ECO:0007669"/>
    <property type="project" value="UniProtKB-SubCell"/>
</dbReference>
<dbReference type="Pfam" id="PF00664">
    <property type="entry name" value="ABC_membrane"/>
    <property type="match status" value="1"/>
</dbReference>
<protein>
    <submittedName>
        <fullName evidence="7">ATP-binding cassette transporter ABC.B1</fullName>
    </submittedName>
</protein>
<dbReference type="Proteomes" id="UP000074247">
    <property type="component" value="Unassembled WGS sequence"/>
</dbReference>
<keyword evidence="7" id="KW-0067">ATP-binding</keyword>
<dbReference type="GO" id="GO:0005524">
    <property type="term" value="F:ATP binding"/>
    <property type="evidence" value="ECO:0007669"/>
    <property type="project" value="UniProtKB-KW"/>
</dbReference>
<feature type="transmembrane region" description="Helical" evidence="5">
    <location>
        <begin position="20"/>
        <end position="37"/>
    </location>
</feature>
<accession>A0A139XRZ4</accession>
<dbReference type="InterPro" id="IPR011527">
    <property type="entry name" value="ABC1_TM_dom"/>
</dbReference>
<evidence type="ECO:0000256" key="5">
    <source>
        <dbReference type="SAM" id="Phobius"/>
    </source>
</evidence>
<evidence type="ECO:0000313" key="8">
    <source>
        <dbReference type="Proteomes" id="UP000074247"/>
    </source>
</evidence>
<keyword evidence="3 5" id="KW-1133">Transmembrane helix</keyword>
<keyword evidence="4 5" id="KW-0472">Membrane</keyword>
<dbReference type="InterPro" id="IPR036640">
    <property type="entry name" value="ABC1_TM_sf"/>
</dbReference>
<comment type="caution">
    <text evidence="7">The sequence shown here is derived from an EMBL/GenBank/DDBJ whole genome shotgun (WGS) entry which is preliminary data.</text>
</comment>
<gene>
    <name evidence="7" type="ORF">TGARI_370910</name>
</gene>
<proteinExistence type="predicted"/>
<evidence type="ECO:0000313" key="7">
    <source>
        <dbReference type="EMBL" id="KYF41552.1"/>
    </source>
</evidence>
<feature type="transmembrane region" description="Helical" evidence="5">
    <location>
        <begin position="43"/>
        <end position="60"/>
    </location>
</feature>
<evidence type="ECO:0000256" key="4">
    <source>
        <dbReference type="ARBA" id="ARBA00023136"/>
    </source>
</evidence>
<comment type="subcellular location">
    <subcellularLocation>
        <location evidence="1">Membrane</location>
        <topology evidence="1">Multi-pass membrane protein</topology>
    </subcellularLocation>
</comment>
<dbReference type="PANTHER" id="PTHR24221">
    <property type="entry name" value="ATP-BINDING CASSETTE SUB-FAMILY B"/>
    <property type="match status" value="1"/>
</dbReference>
<organism evidence="7 8">
    <name type="scientific">Toxoplasma gondii ARI</name>
    <dbReference type="NCBI Taxonomy" id="1074872"/>
    <lineage>
        <taxon>Eukaryota</taxon>
        <taxon>Sar</taxon>
        <taxon>Alveolata</taxon>
        <taxon>Apicomplexa</taxon>
        <taxon>Conoidasida</taxon>
        <taxon>Coccidia</taxon>
        <taxon>Eucoccidiorida</taxon>
        <taxon>Eimeriorina</taxon>
        <taxon>Sarcocystidae</taxon>
        <taxon>Toxoplasma</taxon>
    </lineage>
</organism>
<dbReference type="VEuPathDB" id="ToxoDB:TGARI_370910"/>